<protein>
    <submittedName>
        <fullName evidence="2">Uncharacterized protein</fullName>
    </submittedName>
</protein>
<feature type="region of interest" description="Disordered" evidence="1">
    <location>
        <begin position="258"/>
        <end position="283"/>
    </location>
</feature>
<dbReference type="EMBL" id="PZQS01000006">
    <property type="protein sequence ID" value="PVD28105.1"/>
    <property type="molecule type" value="Genomic_DNA"/>
</dbReference>
<evidence type="ECO:0000313" key="3">
    <source>
        <dbReference type="Proteomes" id="UP000245119"/>
    </source>
</evidence>
<comment type="caution">
    <text evidence="2">The sequence shown here is derived from an EMBL/GenBank/DDBJ whole genome shotgun (WGS) entry which is preliminary data.</text>
</comment>
<evidence type="ECO:0000313" key="2">
    <source>
        <dbReference type="EMBL" id="PVD28105.1"/>
    </source>
</evidence>
<sequence length="389" mass="41582">MATYSSSPAGGNTQLIPGADAGTRATNLLCVCVYTKQPLITVILQVACLPGVRDSQAFCVTIATRSLSPLPHPTPPHPPTPECRQTAETKSYCTPCLGEDRGVGRKSEQAPDTMAHPPLLLLPILVAMAAAAPLAENVNKEQAVRVSGDVAVVDRAKRSKEVVAFDNQQNSEKLGLAKKSLQDPVDLPVAGLNAGQSSPLEDSADKTGVVFASEERMISPENKVDETEIREEVAGEDIAANNVLAPATLATAAVAGEEPLSSAHHEAGQEASGEGHAVSEPEPEVAVLTQLPENSQSADAEEVFLGGQQQEPQVLQANSKDSDDVEEMLKELRVEDEPVQIEDESSVAENEKMTDTQLLHVAGNDENKDLTRGRRIYQRLAEIRLDERR</sequence>
<keyword evidence="3" id="KW-1185">Reference proteome</keyword>
<dbReference type="AlphaFoldDB" id="A0A2T7P3V1"/>
<proteinExistence type="predicted"/>
<gene>
    <name evidence="2" type="ORF">C0Q70_10687</name>
</gene>
<feature type="region of interest" description="Disordered" evidence="1">
    <location>
        <begin position="337"/>
        <end position="356"/>
    </location>
</feature>
<dbReference type="Proteomes" id="UP000245119">
    <property type="component" value="Linkage Group LG6"/>
</dbReference>
<feature type="compositionally biased region" description="Acidic residues" evidence="1">
    <location>
        <begin position="337"/>
        <end position="346"/>
    </location>
</feature>
<accession>A0A2T7P3V1</accession>
<evidence type="ECO:0000256" key="1">
    <source>
        <dbReference type="SAM" id="MobiDB-lite"/>
    </source>
</evidence>
<reference evidence="2 3" key="1">
    <citation type="submission" date="2018-04" db="EMBL/GenBank/DDBJ databases">
        <title>The genome of golden apple snail Pomacea canaliculata provides insight into stress tolerance and invasive adaptation.</title>
        <authorList>
            <person name="Liu C."/>
            <person name="Liu B."/>
            <person name="Ren Y."/>
            <person name="Zhang Y."/>
            <person name="Wang H."/>
            <person name="Li S."/>
            <person name="Jiang F."/>
            <person name="Yin L."/>
            <person name="Zhang G."/>
            <person name="Qian W."/>
            <person name="Fan W."/>
        </authorList>
    </citation>
    <scope>NUCLEOTIDE SEQUENCE [LARGE SCALE GENOMIC DNA]</scope>
    <source>
        <strain evidence="2">SZHN2017</strain>
        <tissue evidence="2">Muscle</tissue>
    </source>
</reference>
<name>A0A2T7P3V1_POMCA</name>
<organism evidence="2 3">
    <name type="scientific">Pomacea canaliculata</name>
    <name type="common">Golden apple snail</name>
    <dbReference type="NCBI Taxonomy" id="400727"/>
    <lineage>
        <taxon>Eukaryota</taxon>
        <taxon>Metazoa</taxon>
        <taxon>Spiralia</taxon>
        <taxon>Lophotrochozoa</taxon>
        <taxon>Mollusca</taxon>
        <taxon>Gastropoda</taxon>
        <taxon>Caenogastropoda</taxon>
        <taxon>Architaenioglossa</taxon>
        <taxon>Ampullarioidea</taxon>
        <taxon>Ampullariidae</taxon>
        <taxon>Pomacea</taxon>
    </lineage>
</organism>